<feature type="compositionally biased region" description="Polar residues" evidence="1">
    <location>
        <begin position="120"/>
        <end position="132"/>
    </location>
</feature>
<dbReference type="PANTHER" id="PTHR12419">
    <property type="entry name" value="OTU DOMAIN CONTAINING PROTEIN"/>
    <property type="match status" value="1"/>
</dbReference>
<dbReference type="Proteomes" id="UP000224854">
    <property type="component" value="Unassembled WGS sequence"/>
</dbReference>
<dbReference type="AlphaFoldDB" id="A0A2C5YXS6"/>
<dbReference type="InterPro" id="IPR038765">
    <property type="entry name" value="Papain-like_cys_pep_sf"/>
</dbReference>
<comment type="caution">
    <text evidence="3">The sequence shown here is derived from an EMBL/GenBank/DDBJ whole genome shotgun (WGS) entry which is preliminary data.</text>
</comment>
<feature type="region of interest" description="Disordered" evidence="1">
    <location>
        <begin position="120"/>
        <end position="171"/>
    </location>
</feature>
<dbReference type="PANTHER" id="PTHR12419:SF10">
    <property type="entry name" value="DEUBIQUITINASE OTUD6B"/>
    <property type="match status" value="1"/>
</dbReference>
<feature type="compositionally biased region" description="Basic and acidic residues" evidence="1">
    <location>
        <begin position="1"/>
        <end position="10"/>
    </location>
</feature>
<reference evidence="3 4" key="1">
    <citation type="submission" date="2017-06" db="EMBL/GenBank/DDBJ databases">
        <title>Ant-infecting Ophiocordyceps genomes reveal a high diversity of potential behavioral manipulation genes and a possible major role for enterotoxins.</title>
        <authorList>
            <person name="De Bekker C."/>
            <person name="Evans H.C."/>
            <person name="Brachmann A."/>
            <person name="Hughes D.P."/>
        </authorList>
    </citation>
    <scope>NUCLEOTIDE SEQUENCE [LARGE SCALE GENOMIC DNA]</scope>
    <source>
        <strain evidence="3 4">1348a</strain>
    </source>
</reference>
<dbReference type="InterPro" id="IPR003323">
    <property type="entry name" value="OTU_dom"/>
</dbReference>
<dbReference type="GO" id="GO:0004843">
    <property type="term" value="F:cysteine-type deubiquitinase activity"/>
    <property type="evidence" value="ECO:0007669"/>
    <property type="project" value="TreeGrafter"/>
</dbReference>
<dbReference type="OrthoDB" id="415023at2759"/>
<keyword evidence="4" id="KW-1185">Reference proteome</keyword>
<feature type="compositionally biased region" description="Basic residues" evidence="1">
    <location>
        <begin position="17"/>
        <end position="29"/>
    </location>
</feature>
<feature type="domain" description="OTU" evidence="2">
    <location>
        <begin position="187"/>
        <end position="326"/>
    </location>
</feature>
<feature type="compositionally biased region" description="Basic and acidic residues" evidence="1">
    <location>
        <begin position="34"/>
        <end position="52"/>
    </location>
</feature>
<dbReference type="Pfam" id="PF02338">
    <property type="entry name" value="OTU"/>
    <property type="match status" value="1"/>
</dbReference>
<feature type="compositionally biased region" description="Basic and acidic residues" evidence="1">
    <location>
        <begin position="78"/>
        <end position="95"/>
    </location>
</feature>
<evidence type="ECO:0000313" key="3">
    <source>
        <dbReference type="EMBL" id="PHH72162.1"/>
    </source>
</evidence>
<accession>A0A2C5YXS6</accession>
<dbReference type="PROSITE" id="PS50802">
    <property type="entry name" value="OTU"/>
    <property type="match status" value="1"/>
</dbReference>
<protein>
    <recommendedName>
        <fullName evidence="2">OTU domain-containing protein</fullName>
    </recommendedName>
</protein>
<dbReference type="GO" id="GO:0016579">
    <property type="term" value="P:protein deubiquitination"/>
    <property type="evidence" value="ECO:0007669"/>
    <property type="project" value="TreeGrafter"/>
</dbReference>
<proteinExistence type="predicted"/>
<dbReference type="EMBL" id="NJEU01000607">
    <property type="protein sequence ID" value="PHH72162.1"/>
    <property type="molecule type" value="Genomic_DNA"/>
</dbReference>
<dbReference type="CDD" id="cd22762">
    <property type="entry name" value="OTU_fungi_OTU2-like"/>
    <property type="match status" value="1"/>
</dbReference>
<dbReference type="Gene3D" id="3.90.70.80">
    <property type="match status" value="1"/>
</dbReference>
<name>A0A2C5YXS6_9HYPO</name>
<sequence length="328" mass="36520">MEARHKREMETLQTRVTSKKRNASKKTRKGVVQECERLERELRERQDEERAKRTGQAGGEDGEGGREEQDQEEDQEAGVDKRDGGKDGDKEREQAQEQVAAAVDKLRHAQDKLVTATQQMQLASQDGQSQGSAPAAKKRNRQRERLARRAAEQEAVASAAEHEASQMTNHRSVEAEAMQQAMAQHGLVEVQVPPDGHCLFSAVADQLHDKKIALSAASSPPLPPYKTLRRAAAEYMLAHADDFAPYLDDGDDLASYAARMRDTAEWGGHMELLALARTYDALICVLHDGRIERVGDGAQEQQRALWLAYYRHGFGLGAHYNSLRSKTA</sequence>
<organism evidence="3 4">
    <name type="scientific">Ophiocordyceps australis</name>
    <dbReference type="NCBI Taxonomy" id="1399860"/>
    <lineage>
        <taxon>Eukaryota</taxon>
        <taxon>Fungi</taxon>
        <taxon>Dikarya</taxon>
        <taxon>Ascomycota</taxon>
        <taxon>Pezizomycotina</taxon>
        <taxon>Sordariomycetes</taxon>
        <taxon>Hypocreomycetidae</taxon>
        <taxon>Hypocreales</taxon>
        <taxon>Ophiocordycipitaceae</taxon>
        <taxon>Ophiocordyceps</taxon>
    </lineage>
</organism>
<dbReference type="SUPFAM" id="SSF54001">
    <property type="entry name" value="Cysteine proteinases"/>
    <property type="match status" value="1"/>
</dbReference>
<dbReference type="InterPro" id="IPR050704">
    <property type="entry name" value="Peptidase_C85-like"/>
</dbReference>
<evidence type="ECO:0000259" key="2">
    <source>
        <dbReference type="PROSITE" id="PS50802"/>
    </source>
</evidence>
<gene>
    <name evidence="3" type="ORF">CDD82_6140</name>
</gene>
<evidence type="ECO:0000256" key="1">
    <source>
        <dbReference type="SAM" id="MobiDB-lite"/>
    </source>
</evidence>
<feature type="compositionally biased region" description="Basic and acidic residues" evidence="1">
    <location>
        <begin position="143"/>
        <end position="152"/>
    </location>
</feature>
<feature type="region of interest" description="Disordered" evidence="1">
    <location>
        <begin position="1"/>
        <end position="104"/>
    </location>
</feature>
<evidence type="ECO:0000313" key="4">
    <source>
        <dbReference type="Proteomes" id="UP000224854"/>
    </source>
</evidence>
<dbReference type="InterPro" id="IPR049771">
    <property type="entry name" value="OTU2-like_OTU"/>
</dbReference>